<dbReference type="PANTHER" id="PTHR46696">
    <property type="entry name" value="P450, PUTATIVE (EUROFUNG)-RELATED"/>
    <property type="match status" value="1"/>
</dbReference>
<evidence type="ECO:0000313" key="8">
    <source>
        <dbReference type="EMBL" id="KUI21054.1"/>
    </source>
</evidence>
<keyword evidence="9" id="KW-1185">Reference proteome</keyword>
<name>A0A101AE68_9MYCO</name>
<dbReference type="AlphaFoldDB" id="A0A101AE68"/>
<evidence type="ECO:0000256" key="6">
    <source>
        <dbReference type="ARBA" id="ARBA00023033"/>
    </source>
</evidence>
<evidence type="ECO:0000256" key="2">
    <source>
        <dbReference type="ARBA" id="ARBA00022617"/>
    </source>
</evidence>
<dbReference type="Proteomes" id="UP000053707">
    <property type="component" value="Unassembled WGS sequence"/>
</dbReference>
<keyword evidence="2 7" id="KW-0349">Heme</keyword>
<dbReference type="GO" id="GO:0004497">
    <property type="term" value="F:monooxygenase activity"/>
    <property type="evidence" value="ECO:0007669"/>
    <property type="project" value="UniProtKB-KW"/>
</dbReference>
<dbReference type="InterPro" id="IPR017972">
    <property type="entry name" value="Cyt_P450_CS"/>
</dbReference>
<keyword evidence="4 7" id="KW-0560">Oxidoreductase</keyword>
<dbReference type="EMBL" id="LQIR01000001">
    <property type="protein sequence ID" value="KUI21054.1"/>
    <property type="molecule type" value="Genomic_DNA"/>
</dbReference>
<evidence type="ECO:0000313" key="9">
    <source>
        <dbReference type="Proteomes" id="UP000053707"/>
    </source>
</evidence>
<evidence type="ECO:0000256" key="7">
    <source>
        <dbReference type="RuleBase" id="RU000461"/>
    </source>
</evidence>
<evidence type="ECO:0000256" key="3">
    <source>
        <dbReference type="ARBA" id="ARBA00022723"/>
    </source>
</evidence>
<dbReference type="RefSeq" id="WP_064393853.1">
    <property type="nucleotide sequence ID" value="NZ_LQIR01000001.1"/>
</dbReference>
<dbReference type="InterPro" id="IPR002397">
    <property type="entry name" value="Cyt_P450_B"/>
</dbReference>
<keyword evidence="3 7" id="KW-0479">Metal-binding</keyword>
<dbReference type="InterPro" id="IPR001128">
    <property type="entry name" value="Cyt_P450"/>
</dbReference>
<dbReference type="PANTHER" id="PTHR46696:SF1">
    <property type="entry name" value="CYTOCHROME P450 YJIB-RELATED"/>
    <property type="match status" value="1"/>
</dbReference>
<accession>A0A101AE68</accession>
<evidence type="ECO:0000256" key="5">
    <source>
        <dbReference type="ARBA" id="ARBA00023004"/>
    </source>
</evidence>
<evidence type="ECO:0000256" key="4">
    <source>
        <dbReference type="ARBA" id="ARBA00023002"/>
    </source>
</evidence>
<sequence length="120" mass="13651">MIRIEAATRALPQTTSRDVELHGVQIPAGSRVMLVWGAANHDDREFPYPERFDVTRRVQRHTSFGHGPHFCMGSVLARMETRLAFAEWFERFPGCELAGEPERITSAWARAFNSIPLRLG</sequence>
<proteinExistence type="inferred from homology"/>
<dbReference type="PRINTS" id="PR00359">
    <property type="entry name" value="BP450"/>
</dbReference>
<dbReference type="SUPFAM" id="SSF48264">
    <property type="entry name" value="Cytochrome P450"/>
    <property type="match status" value="1"/>
</dbReference>
<reference evidence="8 9" key="1">
    <citation type="submission" date="2016-01" db="EMBL/GenBank/DDBJ databases">
        <authorList>
            <consortium name="TB Trials Study Group"/>
            <person name="Sutton G."/>
            <person name="Brinkac L."/>
            <person name="Sanka R."/>
            <person name="Adams M."/>
            <person name="Lau E.L."/>
            <person name="Macaden R."/>
            <person name="Grewal H.M.S."/>
        </authorList>
    </citation>
    <scope>NUCLEOTIDE SEQUENCE [LARGE SCALE GENOMIC DNA]</scope>
    <source>
        <strain evidence="8 9">IS-1744</strain>
    </source>
</reference>
<dbReference type="Gene3D" id="1.10.630.10">
    <property type="entry name" value="Cytochrome P450"/>
    <property type="match status" value="1"/>
</dbReference>
<gene>
    <name evidence="8" type="ORF">AU192_11420</name>
</gene>
<organism evidence="8 9">
    <name type="scientific">Mycobacterium lehmannii</name>
    <dbReference type="NCBI Taxonomy" id="2048550"/>
    <lineage>
        <taxon>Bacteria</taxon>
        <taxon>Bacillati</taxon>
        <taxon>Actinomycetota</taxon>
        <taxon>Actinomycetes</taxon>
        <taxon>Mycobacteriales</taxon>
        <taxon>Mycobacteriaceae</taxon>
        <taxon>Mycobacterium</taxon>
    </lineage>
</organism>
<evidence type="ECO:0008006" key="10">
    <source>
        <dbReference type="Google" id="ProtNLM"/>
    </source>
</evidence>
<keyword evidence="6 7" id="KW-0503">Monooxygenase</keyword>
<dbReference type="GO" id="GO:0005506">
    <property type="term" value="F:iron ion binding"/>
    <property type="evidence" value="ECO:0007669"/>
    <property type="project" value="InterPro"/>
</dbReference>
<keyword evidence="5 7" id="KW-0408">Iron</keyword>
<comment type="similarity">
    <text evidence="1 7">Belongs to the cytochrome P450 family.</text>
</comment>
<evidence type="ECO:0000256" key="1">
    <source>
        <dbReference type="ARBA" id="ARBA00010617"/>
    </source>
</evidence>
<comment type="caution">
    <text evidence="8">The sequence shown here is derived from an EMBL/GenBank/DDBJ whole genome shotgun (WGS) entry which is preliminary data.</text>
</comment>
<dbReference type="GO" id="GO:0016705">
    <property type="term" value="F:oxidoreductase activity, acting on paired donors, with incorporation or reduction of molecular oxygen"/>
    <property type="evidence" value="ECO:0007669"/>
    <property type="project" value="InterPro"/>
</dbReference>
<protein>
    <recommendedName>
        <fullName evidence="10">Cytochrome</fullName>
    </recommendedName>
</protein>
<dbReference type="PROSITE" id="PS00086">
    <property type="entry name" value="CYTOCHROME_P450"/>
    <property type="match status" value="1"/>
</dbReference>
<dbReference type="GO" id="GO:0020037">
    <property type="term" value="F:heme binding"/>
    <property type="evidence" value="ECO:0007669"/>
    <property type="project" value="InterPro"/>
</dbReference>
<dbReference type="InterPro" id="IPR036396">
    <property type="entry name" value="Cyt_P450_sf"/>
</dbReference>
<dbReference type="Pfam" id="PF00067">
    <property type="entry name" value="p450"/>
    <property type="match status" value="1"/>
</dbReference>